<evidence type="ECO:0000313" key="2">
    <source>
        <dbReference type="Proteomes" id="UP001174691"/>
    </source>
</evidence>
<sequence length="251" mass="27085">MQVVLGGIANRDIAIGGSTAKPIGADRAAPSPGRAYRTQAASYPRASIVALLLDREHGTQNNLELQSVFPVDRSSQGTSHLSPATSLAAEALLPSYHPHAHLLVISFEEASHEYLTFLLLDTSVLRNGPTLLPRSSPAHDADDATPIRPVQILPGIARHVEQPVGLLRDGRLVFLDENLWVCTAQAWGADDGEQANSKSSNNSPVTRHFFIPRDWLNSAGMMLCRLQADGTLLCPSKGEMAVIRSDLGTEW</sequence>
<gene>
    <name evidence="1" type="ORF">NKR19_g8859</name>
</gene>
<comment type="caution">
    <text evidence="1">The sequence shown here is derived from an EMBL/GenBank/DDBJ whole genome shotgun (WGS) entry which is preliminary data.</text>
</comment>
<dbReference type="EMBL" id="JANBVN010000192">
    <property type="protein sequence ID" value="KAJ9133925.1"/>
    <property type="molecule type" value="Genomic_DNA"/>
</dbReference>
<dbReference type="AlphaFoldDB" id="A0AA38R2X0"/>
<name>A0AA38R2X0_9PEZI</name>
<organism evidence="1 2">
    <name type="scientific">Coniochaeta hoffmannii</name>
    <dbReference type="NCBI Taxonomy" id="91930"/>
    <lineage>
        <taxon>Eukaryota</taxon>
        <taxon>Fungi</taxon>
        <taxon>Dikarya</taxon>
        <taxon>Ascomycota</taxon>
        <taxon>Pezizomycotina</taxon>
        <taxon>Sordariomycetes</taxon>
        <taxon>Sordariomycetidae</taxon>
        <taxon>Coniochaetales</taxon>
        <taxon>Coniochaetaceae</taxon>
        <taxon>Coniochaeta</taxon>
    </lineage>
</organism>
<protein>
    <submittedName>
        <fullName evidence="1">Uncharacterized protein</fullName>
    </submittedName>
</protein>
<keyword evidence="2" id="KW-1185">Reference proteome</keyword>
<accession>A0AA38R2X0</accession>
<proteinExistence type="predicted"/>
<dbReference type="Proteomes" id="UP001174691">
    <property type="component" value="Unassembled WGS sequence"/>
</dbReference>
<reference evidence="1" key="1">
    <citation type="submission" date="2022-07" db="EMBL/GenBank/DDBJ databases">
        <title>Fungi with potential for degradation of polypropylene.</title>
        <authorList>
            <person name="Gostincar C."/>
        </authorList>
    </citation>
    <scope>NUCLEOTIDE SEQUENCE</scope>
    <source>
        <strain evidence="1">EXF-13287</strain>
    </source>
</reference>
<evidence type="ECO:0000313" key="1">
    <source>
        <dbReference type="EMBL" id="KAJ9133925.1"/>
    </source>
</evidence>